<dbReference type="Gene3D" id="1.10.1420.10">
    <property type="match status" value="1"/>
</dbReference>
<dbReference type="InterPro" id="IPR007695">
    <property type="entry name" value="DNA_mismatch_repair_MutS-lik_N"/>
</dbReference>
<evidence type="ECO:0000256" key="6">
    <source>
        <dbReference type="ARBA" id="ARBA00023204"/>
    </source>
</evidence>
<dbReference type="GO" id="GO:0043504">
    <property type="term" value="P:mitochondrial DNA repair"/>
    <property type="evidence" value="ECO:0007669"/>
    <property type="project" value="TreeGrafter"/>
</dbReference>
<dbReference type="Pfam" id="PF00488">
    <property type="entry name" value="MutS_V"/>
    <property type="match status" value="1"/>
</dbReference>
<dbReference type="GO" id="GO:0006298">
    <property type="term" value="P:mismatch repair"/>
    <property type="evidence" value="ECO:0007669"/>
    <property type="project" value="InterPro"/>
</dbReference>
<evidence type="ECO:0000256" key="4">
    <source>
        <dbReference type="ARBA" id="ARBA00022840"/>
    </source>
</evidence>
<dbReference type="InterPro" id="IPR027417">
    <property type="entry name" value="P-loop_NTPase"/>
</dbReference>
<dbReference type="SUPFAM" id="SSF53150">
    <property type="entry name" value="DNA repair protein MutS, domain II"/>
    <property type="match status" value="1"/>
</dbReference>
<dbReference type="PANTHER" id="PTHR11361:SF34">
    <property type="entry name" value="DNA MISMATCH REPAIR PROTEIN MSH1, MITOCHONDRIAL"/>
    <property type="match status" value="1"/>
</dbReference>
<evidence type="ECO:0000313" key="8">
    <source>
        <dbReference type="EMBL" id="CDR46179.1"/>
    </source>
</evidence>
<reference evidence="8" key="1">
    <citation type="journal article" date="2014" name="Genome Announc.">
        <title>Genome sequence of the yeast Cyberlindnera fabianii (Hansenula fabianii).</title>
        <authorList>
            <person name="Freel K.C."/>
            <person name="Sarilar V."/>
            <person name="Neuveglise C."/>
            <person name="Devillers H."/>
            <person name="Friedrich A."/>
            <person name="Schacherer J."/>
        </authorList>
    </citation>
    <scope>NUCLEOTIDE SEQUENCE</scope>
    <source>
        <strain evidence="8">YJS4271</strain>
    </source>
</reference>
<dbReference type="GO" id="GO:0005524">
    <property type="term" value="F:ATP binding"/>
    <property type="evidence" value="ECO:0007669"/>
    <property type="project" value="UniProtKB-KW"/>
</dbReference>
<dbReference type="InterPro" id="IPR007860">
    <property type="entry name" value="DNA_mmatch_repair_MutS_con_dom"/>
</dbReference>
<keyword evidence="3" id="KW-0227">DNA damage</keyword>
<evidence type="ECO:0000256" key="5">
    <source>
        <dbReference type="ARBA" id="ARBA00023125"/>
    </source>
</evidence>
<dbReference type="InterPro" id="IPR000432">
    <property type="entry name" value="DNA_mismatch_repair_MutS_C"/>
</dbReference>
<protein>
    <submittedName>
        <fullName evidence="8">CYFA0S22e00936g1_1</fullName>
    </submittedName>
</protein>
<dbReference type="Pfam" id="PF01624">
    <property type="entry name" value="MutS_I"/>
    <property type="match status" value="1"/>
</dbReference>
<dbReference type="InterPro" id="IPR036678">
    <property type="entry name" value="MutS_con_dom_sf"/>
</dbReference>
<dbReference type="PANTHER" id="PTHR11361">
    <property type="entry name" value="DNA MISMATCH REPAIR PROTEIN MUTS FAMILY MEMBER"/>
    <property type="match status" value="1"/>
</dbReference>
<dbReference type="GO" id="GO:0030983">
    <property type="term" value="F:mismatched DNA binding"/>
    <property type="evidence" value="ECO:0007669"/>
    <property type="project" value="InterPro"/>
</dbReference>
<dbReference type="InterPro" id="IPR045076">
    <property type="entry name" value="MutS"/>
</dbReference>
<dbReference type="EMBL" id="LK052907">
    <property type="protein sequence ID" value="CDR46179.1"/>
    <property type="molecule type" value="Genomic_DNA"/>
</dbReference>
<dbReference type="Gene3D" id="3.40.1170.10">
    <property type="entry name" value="DNA repair protein MutS, domain I"/>
    <property type="match status" value="1"/>
</dbReference>
<evidence type="ECO:0000256" key="3">
    <source>
        <dbReference type="ARBA" id="ARBA00022763"/>
    </source>
</evidence>
<dbReference type="PhylomeDB" id="A0A061B8D2"/>
<evidence type="ECO:0000256" key="1">
    <source>
        <dbReference type="ARBA" id="ARBA00006271"/>
    </source>
</evidence>
<dbReference type="Pfam" id="PF05192">
    <property type="entry name" value="MutS_III"/>
    <property type="match status" value="1"/>
</dbReference>
<dbReference type="SMART" id="SM00534">
    <property type="entry name" value="MUTSac"/>
    <property type="match status" value="1"/>
</dbReference>
<evidence type="ECO:0000259" key="7">
    <source>
        <dbReference type="PROSITE" id="PS00486"/>
    </source>
</evidence>
<gene>
    <name evidence="8" type="ORF">CYFA0S_22e00936g</name>
</gene>
<evidence type="ECO:0000256" key="2">
    <source>
        <dbReference type="ARBA" id="ARBA00022741"/>
    </source>
</evidence>
<dbReference type="GO" id="GO:0005739">
    <property type="term" value="C:mitochondrion"/>
    <property type="evidence" value="ECO:0007669"/>
    <property type="project" value="TreeGrafter"/>
</dbReference>
<dbReference type="PROSITE" id="PS00486">
    <property type="entry name" value="DNA_MISMATCH_REPAIR_2"/>
    <property type="match status" value="1"/>
</dbReference>
<dbReference type="PIRSF" id="PIRSF037677">
    <property type="entry name" value="DNA_mis_repair_Msh6"/>
    <property type="match status" value="1"/>
</dbReference>
<dbReference type="Gene3D" id="3.30.420.110">
    <property type="entry name" value="MutS, connector domain"/>
    <property type="match status" value="1"/>
</dbReference>
<dbReference type="Pfam" id="PF05188">
    <property type="entry name" value="MutS_II"/>
    <property type="match status" value="1"/>
</dbReference>
<dbReference type="SUPFAM" id="SSF48334">
    <property type="entry name" value="DNA repair protein MutS, domain III"/>
    <property type="match status" value="1"/>
</dbReference>
<dbReference type="AlphaFoldDB" id="A0A061B8D2"/>
<proteinExistence type="inferred from homology"/>
<dbReference type="GO" id="GO:0005634">
    <property type="term" value="C:nucleus"/>
    <property type="evidence" value="ECO:0007669"/>
    <property type="project" value="TreeGrafter"/>
</dbReference>
<sequence>MLSIEIFLLLRANIMYGLRRLAIFRTLRCPNRLVRQLATQPTRVSLKISELPKVNLPPKPEIEDAEPQSDSEMTVVGGREYRLTPLMKTVRELMDKHKDYVVLTQVGSFYEFYFEQATEYSEKLNIKLAQRAIKDFSIPMAGFPVTQLERYLRILVQDLHQGVAIVNQYPKESEIDNDAGSFPRRVSRLVTPGTLIDEAFLNEQENNFLLAIKFPSKTFQRPPDPTSKIGLAWVDISVGSVFTQEVKLEDLTSTVARVKPSEIFVAEEGFAEVVESRLWYGEFIEFQKYFINHVKLPSQHKPIEKFFYMFTYPVNELQRTFGELTTWETAALRTLLHYVEEHLPETQINLQLPKKQYPDDLVFIDSRTSEALELHVSLRNRWLKGSLFSAIKRTVSPGGSRLLSIWLSAPSRDIKELKQRQAIVSEFVKSTQLRTSVIQRLKKMHDVSRILQRFALGKGSHFEMVQLAHSIQETDSLEQLITEHADTNATSKRILKPLLQKFNSQSKLAEEILEDLDEDAIIRGIKMDEEAREEEVDLRALERRVPVSSESNEETRPIFIVKPSASKKLAKLHRKLESLYTTRSALKERINTTLKTEGGFRDVALKVTMSGDYQIYVKGGKKAKFDQLEEMVPGSRLVSQSKSTAWLDVPEWKTVGQSIDSTISKINGEEQSVLKLLRLKVLESSVPLRESAGNTEYIDVITSFAELAVEKDLVCPELEESTTLEIVRGRHLVAEEGLKRDLRNFVPNDCHLTETQKKWVITGPNMGGKSTFLRQNAIIVILAQIGCFVPAQSAKVGIVDKIFSRVGFNDDMINRMSTFMVEMAEVTAILRGSTERSLAILDEVGRGTSGREGVAIAFSALWHLDQVNNCRVLFATHFGKEVATLLKKEGLEESFAYKKTALEEVSENLVVSHKLVDGITDRSYAINVAKEADYPNLALEKAKKAYDYLTEKSIL</sequence>
<keyword evidence="5" id="KW-0238">DNA-binding</keyword>
<dbReference type="InterPro" id="IPR036187">
    <property type="entry name" value="DNA_mismatch_repair_MutS_sf"/>
</dbReference>
<keyword evidence="4" id="KW-0067">ATP-binding</keyword>
<dbReference type="InterPro" id="IPR016151">
    <property type="entry name" value="DNA_mismatch_repair_MutS_N"/>
</dbReference>
<keyword evidence="6" id="KW-0234">DNA repair</keyword>
<organism evidence="8">
    <name type="scientific">Cyberlindnera fabianii</name>
    <name type="common">Yeast</name>
    <name type="synonym">Hansenula fabianii</name>
    <dbReference type="NCBI Taxonomy" id="36022"/>
    <lineage>
        <taxon>Eukaryota</taxon>
        <taxon>Fungi</taxon>
        <taxon>Dikarya</taxon>
        <taxon>Ascomycota</taxon>
        <taxon>Saccharomycotina</taxon>
        <taxon>Saccharomycetes</taxon>
        <taxon>Phaffomycetales</taxon>
        <taxon>Phaffomycetaceae</taxon>
        <taxon>Cyberlindnera</taxon>
    </lineage>
</organism>
<accession>A0A061B8D2</accession>
<dbReference type="InterPro" id="IPR007696">
    <property type="entry name" value="DNA_mismatch_repair_MutS_core"/>
</dbReference>
<keyword evidence="2" id="KW-0547">Nucleotide-binding</keyword>
<dbReference type="InterPro" id="IPR017261">
    <property type="entry name" value="DNA_mismatch_repair_MutS/MSH"/>
</dbReference>
<comment type="similarity">
    <text evidence="1">Belongs to the DNA mismatch repair MutS family.</text>
</comment>
<dbReference type="SUPFAM" id="SSF55271">
    <property type="entry name" value="DNA repair protein MutS, domain I"/>
    <property type="match status" value="1"/>
</dbReference>
<dbReference type="SMART" id="SM00533">
    <property type="entry name" value="MUTSd"/>
    <property type="match status" value="1"/>
</dbReference>
<dbReference type="VEuPathDB" id="FungiDB:BON22_1954"/>
<dbReference type="SUPFAM" id="SSF52540">
    <property type="entry name" value="P-loop containing nucleoside triphosphate hydrolases"/>
    <property type="match status" value="1"/>
</dbReference>
<feature type="domain" description="DNA mismatch repair proteins mutS family" evidence="7">
    <location>
        <begin position="837"/>
        <end position="853"/>
    </location>
</feature>
<dbReference type="OrthoDB" id="2534523at2759"/>
<dbReference type="Gene3D" id="3.40.50.300">
    <property type="entry name" value="P-loop containing nucleotide triphosphate hydrolases"/>
    <property type="match status" value="1"/>
</dbReference>
<dbReference type="GO" id="GO:0140664">
    <property type="term" value="F:ATP-dependent DNA damage sensor activity"/>
    <property type="evidence" value="ECO:0007669"/>
    <property type="project" value="InterPro"/>
</dbReference>
<name>A0A061B8D2_CYBFA</name>